<sequence length="23" mass="2784">RELFTIIENILYVCCSQIAYVHR</sequence>
<gene>
    <name evidence="1" type="ORF">KGM_205962B</name>
</gene>
<keyword evidence="2" id="KW-1185">Reference proteome</keyword>
<protein>
    <submittedName>
        <fullName evidence="1">Uncharacterized protein</fullName>
    </submittedName>
</protein>
<evidence type="ECO:0000313" key="2">
    <source>
        <dbReference type="Proteomes" id="UP000007151"/>
    </source>
</evidence>
<dbReference type="Proteomes" id="UP000007151">
    <property type="component" value="Unassembled WGS sequence"/>
</dbReference>
<proteinExistence type="predicted"/>
<evidence type="ECO:0000313" key="1">
    <source>
        <dbReference type="EMBL" id="OWR42251.1"/>
    </source>
</evidence>
<accession>A0A212ELA7</accession>
<comment type="caution">
    <text evidence="1">The sequence shown here is derived from an EMBL/GenBank/DDBJ whole genome shotgun (WGS) entry which is preliminary data.</text>
</comment>
<reference evidence="1 2" key="1">
    <citation type="journal article" date="2011" name="Cell">
        <title>The monarch butterfly genome yields insights into long-distance migration.</title>
        <authorList>
            <person name="Zhan S."/>
            <person name="Merlin C."/>
            <person name="Boore J.L."/>
            <person name="Reppert S.M."/>
        </authorList>
    </citation>
    <scope>NUCLEOTIDE SEQUENCE [LARGE SCALE GENOMIC DNA]</scope>
    <source>
        <strain evidence="1">F-2</strain>
    </source>
</reference>
<name>A0A212ELA7_DANPL</name>
<organism evidence="1 2">
    <name type="scientific">Danaus plexippus plexippus</name>
    <dbReference type="NCBI Taxonomy" id="278856"/>
    <lineage>
        <taxon>Eukaryota</taxon>
        <taxon>Metazoa</taxon>
        <taxon>Ecdysozoa</taxon>
        <taxon>Arthropoda</taxon>
        <taxon>Hexapoda</taxon>
        <taxon>Insecta</taxon>
        <taxon>Pterygota</taxon>
        <taxon>Neoptera</taxon>
        <taxon>Endopterygota</taxon>
        <taxon>Lepidoptera</taxon>
        <taxon>Glossata</taxon>
        <taxon>Ditrysia</taxon>
        <taxon>Papilionoidea</taxon>
        <taxon>Nymphalidae</taxon>
        <taxon>Danainae</taxon>
        <taxon>Danaini</taxon>
        <taxon>Danaina</taxon>
        <taxon>Danaus</taxon>
        <taxon>Danaus</taxon>
    </lineage>
</organism>
<dbReference type="KEGG" id="dpl:KGM_205962B"/>
<dbReference type="InParanoid" id="A0A212ELA7"/>
<feature type="non-terminal residue" evidence="1">
    <location>
        <position position="1"/>
    </location>
</feature>
<dbReference type="EMBL" id="AGBW02014107">
    <property type="protein sequence ID" value="OWR42251.1"/>
    <property type="molecule type" value="Genomic_DNA"/>
</dbReference>
<dbReference type="AlphaFoldDB" id="A0A212ELA7"/>